<dbReference type="InterPro" id="IPR052339">
    <property type="entry name" value="Fe-S_Maturation_MIP18"/>
</dbReference>
<dbReference type="HOGENOM" id="CLU_091588_2_2_6"/>
<evidence type="ECO:0000313" key="2">
    <source>
        <dbReference type="EMBL" id="KFI19700.1"/>
    </source>
</evidence>
<proteinExistence type="predicted"/>
<reference evidence="2 3" key="1">
    <citation type="submission" date="2014-07" db="EMBL/GenBank/DDBJ databases">
        <title>Comparative analysis of Nitrosococcus oceani genome inventories of strains from Pacific and Atlantic gyres.</title>
        <authorList>
            <person name="Lim C.K."/>
            <person name="Wang L."/>
            <person name="Sayavedra-Soto L.A."/>
            <person name="Klotz M.G."/>
        </authorList>
    </citation>
    <scope>NUCLEOTIDE SEQUENCE [LARGE SCALE GENOMIC DNA]</scope>
    <source>
        <strain evidence="2 3">C-27</strain>
    </source>
</reference>
<gene>
    <name evidence="2" type="ORF">IB75_07800</name>
</gene>
<evidence type="ECO:0000259" key="1">
    <source>
        <dbReference type="Pfam" id="PF01883"/>
    </source>
</evidence>
<dbReference type="Proteomes" id="UP000028839">
    <property type="component" value="Unassembled WGS sequence"/>
</dbReference>
<name>A0A0E2Z7Y2_9GAMM</name>
<dbReference type="OrthoDB" id="9805360at2"/>
<evidence type="ECO:0000313" key="3">
    <source>
        <dbReference type="Proteomes" id="UP000028839"/>
    </source>
</evidence>
<protein>
    <submittedName>
        <fullName evidence="2">Aromatic ring hydroxylase</fullName>
    </submittedName>
</protein>
<accession>A0A0E2Z7Y2</accession>
<dbReference type="InterPro" id="IPR002744">
    <property type="entry name" value="MIP18-like"/>
</dbReference>
<dbReference type="Gene3D" id="3.30.300.130">
    <property type="entry name" value="Fe-S cluster assembly (FSCA)"/>
    <property type="match status" value="1"/>
</dbReference>
<dbReference type="EMBL" id="JPGN01000043">
    <property type="protein sequence ID" value="KFI19700.1"/>
    <property type="molecule type" value="Genomic_DNA"/>
</dbReference>
<sequence length="106" mass="12166">MSESTLNQDEIIVALHEVIDPEAGVSIVDLGLIYHIQMYERRIDIRMTMTTPACPLHESIRAEIKAAIGRCLPEISEVSVELVWDPPWHPDRMSERAKRQLGWFGR</sequence>
<dbReference type="SUPFAM" id="SSF117916">
    <property type="entry name" value="Fe-S cluster assembly (FSCA) domain-like"/>
    <property type="match status" value="1"/>
</dbReference>
<dbReference type="InterPro" id="IPR034904">
    <property type="entry name" value="FSCA_dom_sf"/>
</dbReference>
<comment type="caution">
    <text evidence="2">The sequence shown here is derived from an EMBL/GenBank/DDBJ whole genome shotgun (WGS) entry which is preliminary data.</text>
</comment>
<feature type="domain" description="MIP18 family-like" evidence="1">
    <location>
        <begin position="9"/>
        <end position="81"/>
    </location>
</feature>
<dbReference type="Pfam" id="PF01883">
    <property type="entry name" value="FeS_assembly_P"/>
    <property type="match status" value="1"/>
</dbReference>
<organism evidence="2 3">
    <name type="scientific">Nitrosococcus oceani C-27</name>
    <dbReference type="NCBI Taxonomy" id="314279"/>
    <lineage>
        <taxon>Bacteria</taxon>
        <taxon>Pseudomonadati</taxon>
        <taxon>Pseudomonadota</taxon>
        <taxon>Gammaproteobacteria</taxon>
        <taxon>Chromatiales</taxon>
        <taxon>Chromatiaceae</taxon>
        <taxon>Nitrosococcus</taxon>
    </lineage>
</organism>
<dbReference type="PANTHER" id="PTHR42831">
    <property type="entry name" value="FE-S PROTEIN MATURATION AUXILIARY FACTOR YITW"/>
    <property type="match status" value="1"/>
</dbReference>
<dbReference type="PANTHER" id="PTHR42831:SF1">
    <property type="entry name" value="FE-S PROTEIN MATURATION AUXILIARY FACTOR YITW"/>
    <property type="match status" value="1"/>
</dbReference>
<dbReference type="AlphaFoldDB" id="A0A0E2Z7Y2"/>